<protein>
    <submittedName>
        <fullName evidence="4">Cell number regulator 10</fullName>
    </submittedName>
</protein>
<keyword evidence="5" id="KW-1185">Reference proteome</keyword>
<keyword evidence="2" id="KW-0472">Membrane</keyword>
<reference evidence="4 5" key="1">
    <citation type="submission" date="2016-02" db="EMBL/GenBank/DDBJ databases">
        <title>Genome analysis of coral dinoflagellate symbionts highlights evolutionary adaptations to a symbiotic lifestyle.</title>
        <authorList>
            <person name="Aranda M."/>
            <person name="Li Y."/>
            <person name="Liew Y.J."/>
            <person name="Baumgarten S."/>
            <person name="Simakov O."/>
            <person name="Wilson M."/>
            <person name="Piel J."/>
            <person name="Ashoor H."/>
            <person name="Bougouffa S."/>
            <person name="Bajic V.B."/>
            <person name="Ryu T."/>
            <person name="Ravasi T."/>
            <person name="Bayer T."/>
            <person name="Micklem G."/>
            <person name="Kim H."/>
            <person name="Bhak J."/>
            <person name="Lajeunesse T.C."/>
            <person name="Voolstra C.R."/>
        </authorList>
    </citation>
    <scope>NUCLEOTIDE SEQUENCE [LARGE SCALE GENOMIC DNA]</scope>
    <source>
        <strain evidence="4 5">CCMP2467</strain>
    </source>
</reference>
<proteinExistence type="predicted"/>
<dbReference type="PANTHER" id="PTHR15907">
    <property type="entry name" value="DUF614 FAMILY PROTEIN-RELATED"/>
    <property type="match status" value="1"/>
</dbReference>
<feature type="chain" id="PRO_5012209535" evidence="3">
    <location>
        <begin position="19"/>
        <end position="686"/>
    </location>
</feature>
<name>A0A1Q9DUB8_SYMMI</name>
<gene>
    <name evidence="4" type="primary">CNR10</name>
    <name evidence="4" type="ORF">AK812_SmicGene18724</name>
</gene>
<dbReference type="EMBL" id="LSRX01000386">
    <property type="protein sequence ID" value="OLP98770.1"/>
    <property type="molecule type" value="Genomic_DNA"/>
</dbReference>
<dbReference type="NCBIfam" id="TIGR01571">
    <property type="entry name" value="A_thal_Cys_rich"/>
    <property type="match status" value="1"/>
</dbReference>
<feature type="region of interest" description="Disordered" evidence="1">
    <location>
        <begin position="445"/>
        <end position="468"/>
    </location>
</feature>
<sequence>MAGSLFQILAVALAACAASSPVAETSHSPEAPASIIAAAPESTALMPAIPAHWLQVQMQETPVRIQIRLPSAGQVLGQMAVMAVIATAAALAFRRYVPWPELNEAAMDKEKLSAWSSGPFDCFEDMGVCCWTCFCPAARWAGNMDMAGLLSFWLAFGIFLSMLLLTQIPFAGLFSFVLMGILTYYRNKLRVAFGMAGANECPTVCGDCIFVTCCTCCAISQEARHVEMAARVNHQVVASQRPILTAPAQETVITLDYRLSMEAGCFEWAVLVSLWLGSVWFAYCAQDFQAFLIGKGAKDPAELAMERDWQANLAAEEAARQKAEDPAGKVGCNPAHFADVLKFCGCRYSNFCYCQIWTCAVLVLLAMASVTSLMKTSFLNFGRCRQANLLCRVGLGPEKSRALSVPVPDGWPTLYVSSALCDLLHIQPAPCCLLLANGNGAQGREAAGVRQPSNVEPERSTEASAGSSTDGLFQDVRLIGSFALGIAFMHVMEVVKPGNRGFLDVAVTARDDSQDASCPQTSTEASAGSSTDGLFQDVRLIGSFALGIAFMHVMEVVKPGNRGAARKFELYPYVLPAFKVCRVKQTEGLVLDALKAKLSSPIFSAVNTHWRRHTWKAPNSPHRSFWSMRGLPLLHGKELPSVAAASLRRSEAEFRLVGSSAQPCEIWEFPQIRGAEDILQILIDLP</sequence>
<evidence type="ECO:0000313" key="5">
    <source>
        <dbReference type="Proteomes" id="UP000186817"/>
    </source>
</evidence>
<evidence type="ECO:0000256" key="2">
    <source>
        <dbReference type="SAM" id="Phobius"/>
    </source>
</evidence>
<keyword evidence="3" id="KW-0732">Signal</keyword>
<feature type="transmembrane region" description="Helical" evidence="2">
    <location>
        <begin position="75"/>
        <end position="93"/>
    </location>
</feature>
<dbReference type="InterPro" id="IPR006461">
    <property type="entry name" value="PLAC_motif_containing"/>
</dbReference>
<accession>A0A1Q9DUB8</accession>
<dbReference type="Pfam" id="PF04749">
    <property type="entry name" value="PLAC8"/>
    <property type="match status" value="1"/>
</dbReference>
<evidence type="ECO:0000256" key="1">
    <source>
        <dbReference type="SAM" id="MobiDB-lite"/>
    </source>
</evidence>
<evidence type="ECO:0000256" key="3">
    <source>
        <dbReference type="SAM" id="SignalP"/>
    </source>
</evidence>
<feature type="transmembrane region" description="Helical" evidence="2">
    <location>
        <begin position="152"/>
        <end position="185"/>
    </location>
</feature>
<evidence type="ECO:0000313" key="4">
    <source>
        <dbReference type="EMBL" id="OLP98770.1"/>
    </source>
</evidence>
<dbReference type="AlphaFoldDB" id="A0A1Q9DUB8"/>
<organism evidence="4 5">
    <name type="scientific">Symbiodinium microadriaticum</name>
    <name type="common">Dinoflagellate</name>
    <name type="synonym">Zooxanthella microadriatica</name>
    <dbReference type="NCBI Taxonomy" id="2951"/>
    <lineage>
        <taxon>Eukaryota</taxon>
        <taxon>Sar</taxon>
        <taxon>Alveolata</taxon>
        <taxon>Dinophyceae</taxon>
        <taxon>Suessiales</taxon>
        <taxon>Symbiodiniaceae</taxon>
        <taxon>Symbiodinium</taxon>
    </lineage>
</organism>
<keyword evidence="2" id="KW-1133">Transmembrane helix</keyword>
<dbReference type="Proteomes" id="UP000186817">
    <property type="component" value="Unassembled WGS sequence"/>
</dbReference>
<dbReference type="OrthoDB" id="1045822at2759"/>
<keyword evidence="2" id="KW-0812">Transmembrane</keyword>
<comment type="caution">
    <text evidence="4">The sequence shown here is derived from an EMBL/GenBank/DDBJ whole genome shotgun (WGS) entry which is preliminary data.</text>
</comment>
<feature type="signal peptide" evidence="3">
    <location>
        <begin position="1"/>
        <end position="18"/>
    </location>
</feature>